<dbReference type="AlphaFoldDB" id="A0A1X7TUH0"/>
<dbReference type="InParanoid" id="A0A1X7TUH0"/>
<organism evidence="2">
    <name type="scientific">Amphimedon queenslandica</name>
    <name type="common">Sponge</name>
    <dbReference type="NCBI Taxonomy" id="400682"/>
    <lineage>
        <taxon>Eukaryota</taxon>
        <taxon>Metazoa</taxon>
        <taxon>Porifera</taxon>
        <taxon>Demospongiae</taxon>
        <taxon>Heteroscleromorpha</taxon>
        <taxon>Haplosclerida</taxon>
        <taxon>Niphatidae</taxon>
        <taxon>Amphimedon</taxon>
    </lineage>
</organism>
<evidence type="ECO:0000313" key="2">
    <source>
        <dbReference type="EnsemblMetazoa" id="Aqu2.1.18824_001"/>
    </source>
</evidence>
<protein>
    <submittedName>
        <fullName evidence="2">Uncharacterized protein</fullName>
    </submittedName>
</protein>
<feature type="region of interest" description="Disordered" evidence="1">
    <location>
        <begin position="74"/>
        <end position="96"/>
    </location>
</feature>
<sequence>GRVGTIANRNNSAWHGLNDVVADWLRGNTTVYDDKGSDKGVKANTRWLYDAVRAIDKDLGTKIAEKYGIEEQIISTSAPSDTGATGGNEGIEEPDS</sequence>
<accession>A0A1X7TUH0</accession>
<dbReference type="EnsemblMetazoa" id="Aqu2.1.18824_001">
    <property type="protein sequence ID" value="Aqu2.1.18824_001"/>
    <property type="gene ID" value="Aqu2.1.18824"/>
</dbReference>
<feature type="compositionally biased region" description="Polar residues" evidence="1">
    <location>
        <begin position="74"/>
        <end position="83"/>
    </location>
</feature>
<reference evidence="2" key="1">
    <citation type="submission" date="2017-05" db="UniProtKB">
        <authorList>
            <consortium name="EnsemblMetazoa"/>
        </authorList>
    </citation>
    <scope>IDENTIFICATION</scope>
</reference>
<proteinExistence type="predicted"/>
<evidence type="ECO:0000256" key="1">
    <source>
        <dbReference type="SAM" id="MobiDB-lite"/>
    </source>
</evidence>
<name>A0A1X7TUH0_AMPQE</name>